<dbReference type="EMBL" id="FOZL01000001">
    <property type="protein sequence ID" value="SFS18347.1"/>
    <property type="molecule type" value="Genomic_DNA"/>
</dbReference>
<organism evidence="2 3">
    <name type="scientific">Granulicella pectinivorans</name>
    <dbReference type="NCBI Taxonomy" id="474950"/>
    <lineage>
        <taxon>Bacteria</taxon>
        <taxon>Pseudomonadati</taxon>
        <taxon>Acidobacteriota</taxon>
        <taxon>Terriglobia</taxon>
        <taxon>Terriglobales</taxon>
        <taxon>Acidobacteriaceae</taxon>
        <taxon>Granulicella</taxon>
    </lineage>
</organism>
<keyword evidence="1" id="KW-0812">Transmembrane</keyword>
<feature type="transmembrane region" description="Helical" evidence="1">
    <location>
        <begin position="12"/>
        <end position="31"/>
    </location>
</feature>
<evidence type="ECO:0000313" key="3">
    <source>
        <dbReference type="Proteomes" id="UP000199024"/>
    </source>
</evidence>
<feature type="transmembrane region" description="Helical" evidence="1">
    <location>
        <begin position="83"/>
        <end position="107"/>
    </location>
</feature>
<evidence type="ECO:0000313" key="2">
    <source>
        <dbReference type="EMBL" id="SFS18347.1"/>
    </source>
</evidence>
<keyword evidence="1" id="KW-0472">Membrane</keyword>
<feature type="transmembrane region" description="Helical" evidence="1">
    <location>
        <begin position="43"/>
        <end position="71"/>
    </location>
</feature>
<evidence type="ECO:0000256" key="1">
    <source>
        <dbReference type="SAM" id="Phobius"/>
    </source>
</evidence>
<protein>
    <submittedName>
        <fullName evidence="2">Uncharacterized protein</fullName>
    </submittedName>
</protein>
<gene>
    <name evidence="2" type="ORF">SAMN05421771_3436</name>
</gene>
<accession>A0A1I6MRV5</accession>
<dbReference type="Proteomes" id="UP000199024">
    <property type="component" value="Unassembled WGS sequence"/>
</dbReference>
<sequence>MFPTGTAGAALFILRISVAATLVAGGTAHGAQMSWFGIRLGSAILAIFLCVGLFTPYCSGMGCLVQIYVLLFTGGTDQFPLEIAIVNGGILAILGPGAYSVDARIFGRKLLNFPRRR</sequence>
<keyword evidence="3" id="KW-1185">Reference proteome</keyword>
<dbReference type="STRING" id="474950.SAMN05421771_3436"/>
<name>A0A1I6MRV5_9BACT</name>
<reference evidence="2 3" key="1">
    <citation type="submission" date="2016-10" db="EMBL/GenBank/DDBJ databases">
        <authorList>
            <person name="de Groot N.N."/>
        </authorList>
    </citation>
    <scope>NUCLEOTIDE SEQUENCE [LARGE SCALE GENOMIC DNA]</scope>
    <source>
        <strain evidence="2 3">DSM 21001</strain>
    </source>
</reference>
<keyword evidence="1" id="KW-1133">Transmembrane helix</keyword>
<dbReference type="AlphaFoldDB" id="A0A1I6MRV5"/>
<proteinExistence type="predicted"/>